<accession>A0A2R8BJZ1</accession>
<proteinExistence type="predicted"/>
<dbReference type="AlphaFoldDB" id="A0A2R8BJZ1"/>
<protein>
    <submittedName>
        <fullName evidence="2">Uncharacterized protein</fullName>
    </submittedName>
</protein>
<evidence type="ECO:0000313" key="2">
    <source>
        <dbReference type="EMBL" id="SPH23622.1"/>
    </source>
</evidence>
<dbReference type="Proteomes" id="UP000244924">
    <property type="component" value="Unassembled WGS sequence"/>
</dbReference>
<feature type="signal peptide" evidence="1">
    <location>
        <begin position="1"/>
        <end position="23"/>
    </location>
</feature>
<dbReference type="OrthoDB" id="7844595at2"/>
<keyword evidence="3" id="KW-1185">Reference proteome</keyword>
<evidence type="ECO:0000256" key="1">
    <source>
        <dbReference type="SAM" id="SignalP"/>
    </source>
</evidence>
<gene>
    <name evidence="2" type="ORF">DEA8626_02688</name>
</gene>
<sequence length="231" mass="25984">MNWLGKIISAGVAALVAAVPAYAAGKFAPPEGCNVYVTVQMKSCQVSQHYRCAGDPPGDQWAVYLDSDGPYYMNRIDSETRWVESYSLISGERDELVSESDPASFTTLLATGRDDYDFMTESDMAEVVRYTGYDQLPGDKVEIDGVELERTRFDLTARDMDGATLWRRSGQQLIHRDWRIFFADREVFESPEGERTDVDDTPVTFAFPGQAGYLETKPQFGCDMMMTEVRP</sequence>
<dbReference type="EMBL" id="OMOQ01000002">
    <property type="protein sequence ID" value="SPH23622.1"/>
    <property type="molecule type" value="Genomic_DNA"/>
</dbReference>
<evidence type="ECO:0000313" key="3">
    <source>
        <dbReference type="Proteomes" id="UP000244924"/>
    </source>
</evidence>
<keyword evidence="1" id="KW-0732">Signal</keyword>
<name>A0A2R8BJZ1_9RHOB</name>
<organism evidence="2 3">
    <name type="scientific">Albidovulum aquaemixtae</name>
    <dbReference type="NCBI Taxonomy" id="1542388"/>
    <lineage>
        <taxon>Bacteria</taxon>
        <taxon>Pseudomonadati</taxon>
        <taxon>Pseudomonadota</taxon>
        <taxon>Alphaproteobacteria</taxon>
        <taxon>Rhodobacterales</taxon>
        <taxon>Paracoccaceae</taxon>
        <taxon>Albidovulum</taxon>
    </lineage>
</organism>
<dbReference type="RefSeq" id="WP_108853717.1">
    <property type="nucleotide sequence ID" value="NZ_OMOQ01000002.1"/>
</dbReference>
<reference evidence="2 3" key="1">
    <citation type="submission" date="2018-03" db="EMBL/GenBank/DDBJ databases">
        <authorList>
            <person name="Keele B.F."/>
        </authorList>
    </citation>
    <scope>NUCLEOTIDE SEQUENCE [LARGE SCALE GENOMIC DNA]</scope>
    <source>
        <strain evidence="2 3">CECT 8626</strain>
    </source>
</reference>
<feature type="chain" id="PRO_5015337378" evidence="1">
    <location>
        <begin position="24"/>
        <end position="231"/>
    </location>
</feature>